<feature type="transmembrane region" description="Helical" evidence="1">
    <location>
        <begin position="362"/>
        <end position="384"/>
    </location>
</feature>
<feature type="transmembrane region" description="Helical" evidence="1">
    <location>
        <begin position="154"/>
        <end position="171"/>
    </location>
</feature>
<gene>
    <name evidence="2" type="ORF">H9648_03925</name>
</gene>
<comment type="caution">
    <text evidence="2">The sequence shown here is derived from an EMBL/GenBank/DDBJ whole genome shotgun (WGS) entry which is preliminary data.</text>
</comment>
<reference evidence="2 3" key="1">
    <citation type="submission" date="2020-08" db="EMBL/GenBank/DDBJ databases">
        <title>A Genomic Blueprint of the Chicken Gut Microbiome.</title>
        <authorList>
            <person name="Gilroy R."/>
            <person name="Ravi A."/>
            <person name="Getino M."/>
            <person name="Pursley I."/>
            <person name="Horton D.L."/>
            <person name="Alikhan N.-F."/>
            <person name="Baker D."/>
            <person name="Gharbi K."/>
            <person name="Hall N."/>
            <person name="Watson M."/>
            <person name="Adriaenssens E.M."/>
            <person name="Foster-Nyarko E."/>
            <person name="Jarju S."/>
            <person name="Secka A."/>
            <person name="Antonio M."/>
            <person name="Oren A."/>
            <person name="Chaudhuri R."/>
            <person name="La Ragione R.M."/>
            <person name="Hildebrand F."/>
            <person name="Pallen M.J."/>
        </authorList>
    </citation>
    <scope>NUCLEOTIDE SEQUENCE [LARGE SCALE GENOMIC DNA]</scope>
    <source>
        <strain evidence="2 3">Sa2CUA10</strain>
    </source>
</reference>
<dbReference type="EMBL" id="JACSQM010000001">
    <property type="protein sequence ID" value="MBD7963193.1"/>
    <property type="molecule type" value="Genomic_DNA"/>
</dbReference>
<feature type="transmembrane region" description="Helical" evidence="1">
    <location>
        <begin position="855"/>
        <end position="875"/>
    </location>
</feature>
<feature type="transmembrane region" description="Helical" evidence="1">
    <location>
        <begin position="12"/>
        <end position="30"/>
    </location>
</feature>
<keyword evidence="3" id="KW-1185">Reference proteome</keyword>
<organism evidence="2 3">
    <name type="scientific">Fictibacillus norfolkensis</name>
    <dbReference type="NCBI Taxonomy" id="2762233"/>
    <lineage>
        <taxon>Bacteria</taxon>
        <taxon>Bacillati</taxon>
        <taxon>Bacillota</taxon>
        <taxon>Bacilli</taxon>
        <taxon>Bacillales</taxon>
        <taxon>Fictibacillaceae</taxon>
        <taxon>Fictibacillus</taxon>
    </lineage>
</organism>
<sequence>MNNFLKNNKTHLILLFIVLILSIFILYKIPLNQLFYFSAMGDTKEQYVHFFNHYYDLIHRGELPFWSWEYGMGGSFWNDFGYYMLGDIFIWPFFLFSKAWFPALFIPMSILKLLLMSSGVYLLLKKTRVKEHWAFLGALIYPFAGYHFDYFYTHYFFINAAVYFPFLLLGYERYLQHKKPGLLILIVTLASIGNFYLMFLLTIGLLLYVLTRFFIQDNISKSLRSFVIFHSKLSLAYLAGLALSMPIFLPSVLSYLQSNAQVRSGPELETILTFNETIQRISITGGMHYIIFAIIPLLIIRFKKTYPLLILCSVLWCIMQFPVLTSFIGGFSRPEELRGFFIINLLTIYIAIHSLNQMKRDAADIIALFTGITLVALWLLQHPYSRYDEWLIYLPIIWFTGLLLFFFLKSYKLKSITFILTSIFCVGYSAAIAYSFVSDLVVKTKNPNSTVVTHHKGIWSVLPLLNRDTYENSYNDETLKFTFDHLKENNEFHRVVANLPGRTAINSALTYDYKGFYSYHSLIPWKQQKFEMDTLAQPGLRGFNLLRGFGNSTYLTTLFSNKYFISTVSEPKLFGYKLVQEKRDFKIYENEYFLPLGVVYDKFMSTEQFLSLPVYERELAMMNYAIIDKASKRKNINTSNNVISDINNITVNGERILTQNKKIASKKPIEIKIPTPIKGKGQLSVYANIVPYTPNEGITMIAKKDDLSEINYIKNMRNGRYVLSQYSYENTVNEVLFRFGKISDQNKAITLTLLPGEYVIRDIKALFDPMVNYQEQVQTLKQNTMKNIKYNSFTLTGTLNTKKSGILFLSIPYNKGWIAKVDGKKADIIPTHYTYSGIKVAAGSHKIELTYIPQGLILGGLISAVSIIGIIIYYFRKKKAHNL</sequence>
<feature type="transmembrane region" description="Helical" evidence="1">
    <location>
        <begin position="390"/>
        <end position="408"/>
    </location>
</feature>
<dbReference type="PANTHER" id="PTHR38454:SF1">
    <property type="entry name" value="INTEGRAL MEMBRANE PROTEIN"/>
    <property type="match status" value="1"/>
</dbReference>
<keyword evidence="1" id="KW-1133">Transmembrane helix</keyword>
<feature type="transmembrane region" description="Helical" evidence="1">
    <location>
        <begin position="99"/>
        <end position="124"/>
    </location>
</feature>
<keyword evidence="1" id="KW-0472">Membrane</keyword>
<evidence type="ECO:0000313" key="3">
    <source>
        <dbReference type="Proteomes" id="UP000603641"/>
    </source>
</evidence>
<evidence type="ECO:0000313" key="2">
    <source>
        <dbReference type="EMBL" id="MBD7963193.1"/>
    </source>
</evidence>
<feature type="transmembrane region" description="Helical" evidence="1">
    <location>
        <begin position="415"/>
        <end position="437"/>
    </location>
</feature>
<dbReference type="PANTHER" id="PTHR38454">
    <property type="entry name" value="INTEGRAL MEMBRANE PROTEIN-RELATED"/>
    <property type="match status" value="1"/>
</dbReference>
<keyword evidence="1" id="KW-0812">Transmembrane</keyword>
<protein>
    <submittedName>
        <fullName evidence="2">YfhO family protein</fullName>
    </submittedName>
</protein>
<name>A0ABR8SIH3_9BACL</name>
<dbReference type="Pfam" id="PF09586">
    <property type="entry name" value="YfhO"/>
    <property type="match status" value="1"/>
</dbReference>
<dbReference type="RefSeq" id="WP_191752580.1">
    <property type="nucleotide sequence ID" value="NZ_JACSQM010000001.1"/>
</dbReference>
<feature type="transmembrane region" description="Helical" evidence="1">
    <location>
        <begin position="235"/>
        <end position="256"/>
    </location>
</feature>
<feature type="transmembrane region" description="Helical" evidence="1">
    <location>
        <begin position="337"/>
        <end position="355"/>
    </location>
</feature>
<evidence type="ECO:0000256" key="1">
    <source>
        <dbReference type="SAM" id="Phobius"/>
    </source>
</evidence>
<feature type="transmembrane region" description="Helical" evidence="1">
    <location>
        <begin position="183"/>
        <end position="215"/>
    </location>
</feature>
<dbReference type="Proteomes" id="UP000603641">
    <property type="component" value="Unassembled WGS sequence"/>
</dbReference>
<accession>A0ABR8SIH3</accession>
<dbReference type="InterPro" id="IPR018580">
    <property type="entry name" value="Uncharacterised_YfhO"/>
</dbReference>
<proteinExistence type="predicted"/>
<feature type="transmembrane region" description="Helical" evidence="1">
    <location>
        <begin position="308"/>
        <end position="331"/>
    </location>
</feature>